<dbReference type="EMBL" id="AOLG01000050">
    <property type="protein sequence ID" value="ELZ66112.1"/>
    <property type="molecule type" value="Genomic_DNA"/>
</dbReference>
<accession>M0G3I4</accession>
<dbReference type="SUPFAM" id="SSF54427">
    <property type="entry name" value="NTF2-like"/>
    <property type="match status" value="1"/>
</dbReference>
<gene>
    <name evidence="1" type="ORF">C457_15080</name>
</gene>
<keyword evidence="2" id="KW-1185">Reference proteome</keyword>
<dbReference type="InterPro" id="IPR032710">
    <property type="entry name" value="NTF2-like_dom_sf"/>
</dbReference>
<reference evidence="1 2" key="1">
    <citation type="journal article" date="2014" name="PLoS Genet.">
        <title>Phylogenetically driven sequencing of extremely halophilic archaea reveals strategies for static and dynamic osmo-response.</title>
        <authorList>
            <person name="Becker E.A."/>
            <person name="Seitzer P.M."/>
            <person name="Tritt A."/>
            <person name="Larsen D."/>
            <person name="Krusor M."/>
            <person name="Yao A.I."/>
            <person name="Wu D."/>
            <person name="Madern D."/>
            <person name="Eisen J.A."/>
            <person name="Darling A.E."/>
            <person name="Facciotti M.T."/>
        </authorList>
    </citation>
    <scope>NUCLEOTIDE SEQUENCE [LARGE SCALE GENOMIC DNA]</scope>
    <source>
        <strain evidence="2">DSM 18310 / JCM 13924 / TL6</strain>
    </source>
</reference>
<comment type="caution">
    <text evidence="1">The sequence shown here is derived from an EMBL/GenBank/DDBJ whole genome shotgun (WGS) entry which is preliminary data.</text>
</comment>
<dbReference type="PATRIC" id="fig|1227461.3.peg.2948"/>
<dbReference type="GO" id="GO:0030638">
    <property type="term" value="P:polyketide metabolic process"/>
    <property type="evidence" value="ECO:0007669"/>
    <property type="project" value="InterPro"/>
</dbReference>
<name>M0G3I4_HALPT</name>
<dbReference type="Gene3D" id="3.10.450.50">
    <property type="match status" value="1"/>
</dbReference>
<dbReference type="PANTHER" id="PTHR38436">
    <property type="entry name" value="POLYKETIDE CYCLASE SNOAL-LIKE DOMAIN"/>
    <property type="match status" value="1"/>
</dbReference>
<proteinExistence type="predicted"/>
<dbReference type="InterPro" id="IPR009959">
    <property type="entry name" value="Cyclase_SnoaL-like"/>
</dbReference>
<evidence type="ECO:0008006" key="3">
    <source>
        <dbReference type="Google" id="ProtNLM"/>
    </source>
</evidence>
<dbReference type="Pfam" id="PF07366">
    <property type="entry name" value="SnoaL"/>
    <property type="match status" value="1"/>
</dbReference>
<evidence type="ECO:0000313" key="2">
    <source>
        <dbReference type="Proteomes" id="UP000011559"/>
    </source>
</evidence>
<protein>
    <recommendedName>
        <fullName evidence="3">SnoaL-like domain-containing protein</fullName>
    </recommendedName>
</protein>
<dbReference type="AlphaFoldDB" id="M0G3I4"/>
<sequence>MSTRTATEENRTLIRTEFDRAWNRDELDALDELYADTVCIATTRSGSDEALVTREDSKELHGEWDGAFPDATTEINAMVAEGDAVIVWWTLRGTHLGTFRGIEPTGSQIAVDGFSYRRIDEGTIVEVKDAASMATRVLATRRRTTGVNAPAGAITDADFLLFVRPGPWCLVEK</sequence>
<dbReference type="PANTHER" id="PTHR38436:SF1">
    <property type="entry name" value="ESTER CYCLASE"/>
    <property type="match status" value="1"/>
</dbReference>
<organism evidence="1 2">
    <name type="scientific">Haloferax prahovense (strain DSM 18310 / JCM 13924 / TL6)</name>
    <dbReference type="NCBI Taxonomy" id="1227461"/>
    <lineage>
        <taxon>Archaea</taxon>
        <taxon>Methanobacteriati</taxon>
        <taxon>Methanobacteriota</taxon>
        <taxon>Stenosarchaea group</taxon>
        <taxon>Halobacteria</taxon>
        <taxon>Halobacteriales</taxon>
        <taxon>Haloferacaceae</taxon>
        <taxon>Haloferax</taxon>
    </lineage>
</organism>
<dbReference type="RefSeq" id="WP_008095843.1">
    <property type="nucleotide sequence ID" value="NZ_AOLG01000050.1"/>
</dbReference>
<evidence type="ECO:0000313" key="1">
    <source>
        <dbReference type="EMBL" id="ELZ66112.1"/>
    </source>
</evidence>
<dbReference type="Proteomes" id="UP000011559">
    <property type="component" value="Unassembled WGS sequence"/>
</dbReference>